<name>A0A4U8U758_9HELI</name>
<dbReference type="RefSeq" id="WP_034564001.1">
    <property type="nucleotide sequence ID" value="NZ_CAMCCI010000027.1"/>
</dbReference>
<gene>
    <name evidence="1" type="ORF">LS79_007815</name>
</gene>
<sequence length="98" mass="11316">MVIKGLSLRAFGNNIKRATYEKQKEIGTNSDGDIKCIKRPHENGRLNINQMESDHIIPWNKGGKTREITDKYYVKSAIKKRVLSRFYIESKSESEINS</sequence>
<evidence type="ECO:0000313" key="2">
    <source>
        <dbReference type="Proteomes" id="UP000029857"/>
    </source>
</evidence>
<comment type="caution">
    <text evidence="1">The sequence shown here is derived from an EMBL/GenBank/DDBJ whole genome shotgun (WGS) entry which is preliminary data.</text>
</comment>
<dbReference type="EMBL" id="JRPJ02000029">
    <property type="protein sequence ID" value="TLE09536.1"/>
    <property type="molecule type" value="Genomic_DNA"/>
</dbReference>
<protein>
    <recommendedName>
        <fullName evidence="3">HNH endonuclease</fullName>
    </recommendedName>
</protein>
<organism evidence="1 2">
    <name type="scientific">Helicobacter bilis</name>
    <dbReference type="NCBI Taxonomy" id="37372"/>
    <lineage>
        <taxon>Bacteria</taxon>
        <taxon>Pseudomonadati</taxon>
        <taxon>Campylobacterota</taxon>
        <taxon>Epsilonproteobacteria</taxon>
        <taxon>Campylobacterales</taxon>
        <taxon>Helicobacteraceae</taxon>
        <taxon>Helicobacter</taxon>
    </lineage>
</organism>
<proteinExistence type="predicted"/>
<reference evidence="1 2" key="1">
    <citation type="journal article" date="2014" name="Genome Announc.">
        <title>Draft genome sequences of eight enterohepatic helicobacter species isolated from both laboratory and wild rodents.</title>
        <authorList>
            <person name="Sheh A."/>
            <person name="Shen Z."/>
            <person name="Fox J.G."/>
        </authorList>
    </citation>
    <scope>NUCLEOTIDE SEQUENCE [LARGE SCALE GENOMIC DNA]</scope>
    <source>
        <strain evidence="1 2">ATCC 49320</strain>
    </source>
</reference>
<evidence type="ECO:0008006" key="3">
    <source>
        <dbReference type="Google" id="ProtNLM"/>
    </source>
</evidence>
<accession>A0A4U8U758</accession>
<dbReference type="Proteomes" id="UP000029857">
    <property type="component" value="Unassembled WGS sequence"/>
</dbReference>
<dbReference type="AlphaFoldDB" id="A0A4U8U758"/>
<evidence type="ECO:0000313" key="1">
    <source>
        <dbReference type="EMBL" id="TLE09536.1"/>
    </source>
</evidence>